<keyword evidence="2 4" id="KW-0238">DNA-binding</keyword>
<keyword evidence="1" id="KW-0805">Transcription regulation</keyword>
<evidence type="ECO:0000259" key="5">
    <source>
        <dbReference type="PROSITE" id="PS50977"/>
    </source>
</evidence>
<evidence type="ECO:0000256" key="3">
    <source>
        <dbReference type="ARBA" id="ARBA00023163"/>
    </source>
</evidence>
<dbReference type="InterPro" id="IPR009057">
    <property type="entry name" value="Homeodomain-like_sf"/>
</dbReference>
<keyword evidence="7" id="KW-1185">Reference proteome</keyword>
<dbReference type="PRINTS" id="PR00455">
    <property type="entry name" value="HTHTETR"/>
</dbReference>
<dbReference type="PANTHER" id="PTHR30055:SF234">
    <property type="entry name" value="HTH-TYPE TRANSCRIPTIONAL REGULATOR BETI"/>
    <property type="match status" value="1"/>
</dbReference>
<name>A0ABQ3YRI8_9ACTN</name>
<organism evidence="6 7">
    <name type="scientific">Paractinoplanes durhamensis</name>
    <dbReference type="NCBI Taxonomy" id="113563"/>
    <lineage>
        <taxon>Bacteria</taxon>
        <taxon>Bacillati</taxon>
        <taxon>Actinomycetota</taxon>
        <taxon>Actinomycetes</taxon>
        <taxon>Micromonosporales</taxon>
        <taxon>Micromonosporaceae</taxon>
        <taxon>Paractinoplanes</taxon>
    </lineage>
</organism>
<dbReference type="InterPro" id="IPR001647">
    <property type="entry name" value="HTH_TetR"/>
</dbReference>
<feature type="DNA-binding region" description="H-T-H motif" evidence="4">
    <location>
        <begin position="35"/>
        <end position="54"/>
    </location>
</feature>
<dbReference type="Gene3D" id="1.10.10.60">
    <property type="entry name" value="Homeodomain-like"/>
    <property type="match status" value="1"/>
</dbReference>
<dbReference type="InterPro" id="IPR050109">
    <property type="entry name" value="HTH-type_TetR-like_transc_reg"/>
</dbReference>
<dbReference type="PROSITE" id="PS50977">
    <property type="entry name" value="HTH_TETR_2"/>
    <property type="match status" value="1"/>
</dbReference>
<evidence type="ECO:0000256" key="4">
    <source>
        <dbReference type="PROSITE-ProRule" id="PRU00335"/>
    </source>
</evidence>
<dbReference type="SUPFAM" id="SSF46689">
    <property type="entry name" value="Homeodomain-like"/>
    <property type="match status" value="1"/>
</dbReference>
<reference evidence="6 7" key="1">
    <citation type="submission" date="2021-01" db="EMBL/GenBank/DDBJ databases">
        <title>Whole genome shotgun sequence of Actinoplanes durhamensis NBRC 14914.</title>
        <authorList>
            <person name="Komaki H."/>
            <person name="Tamura T."/>
        </authorList>
    </citation>
    <scope>NUCLEOTIDE SEQUENCE [LARGE SCALE GENOMIC DNA]</scope>
    <source>
        <strain evidence="6 7">NBRC 14914</strain>
    </source>
</reference>
<accession>A0ABQ3YRI8</accession>
<evidence type="ECO:0000256" key="1">
    <source>
        <dbReference type="ARBA" id="ARBA00023015"/>
    </source>
</evidence>
<dbReference type="Proteomes" id="UP000637628">
    <property type="component" value="Unassembled WGS sequence"/>
</dbReference>
<evidence type="ECO:0000313" key="6">
    <source>
        <dbReference type="EMBL" id="GIE00192.1"/>
    </source>
</evidence>
<dbReference type="EMBL" id="BOML01000013">
    <property type="protein sequence ID" value="GIE00192.1"/>
    <property type="molecule type" value="Genomic_DNA"/>
</dbReference>
<dbReference type="RefSeq" id="WP_203725821.1">
    <property type="nucleotide sequence ID" value="NZ_BAAATX010000002.1"/>
</dbReference>
<feature type="domain" description="HTH tetR-type" evidence="5">
    <location>
        <begin position="12"/>
        <end position="72"/>
    </location>
</feature>
<keyword evidence="3" id="KW-0804">Transcription</keyword>
<sequence length="207" mass="22904">MVTPGLREQKKQQVRDQISDAATQLFLARGFEAVSVTEIAEAAGVSRMTVFNYFPRKEEMFFDRGPEAQRILTEAIRGRAPGQDPVAALRDRFLALHDERHPLAGFADRFTEFWQVVVDSPALRAALREALERLEAMIAALLAEAGHPRAELTAALVLAAYRVGYVEAIRRIRAGEPAESFFAEQRARIARAFDAAAAAAATIDPPW</sequence>
<comment type="caution">
    <text evidence="6">The sequence shown here is derived from an EMBL/GenBank/DDBJ whole genome shotgun (WGS) entry which is preliminary data.</text>
</comment>
<dbReference type="PANTHER" id="PTHR30055">
    <property type="entry name" value="HTH-TYPE TRANSCRIPTIONAL REGULATOR RUTR"/>
    <property type="match status" value="1"/>
</dbReference>
<dbReference type="Pfam" id="PF00440">
    <property type="entry name" value="TetR_N"/>
    <property type="match status" value="1"/>
</dbReference>
<evidence type="ECO:0000256" key="2">
    <source>
        <dbReference type="ARBA" id="ARBA00023125"/>
    </source>
</evidence>
<evidence type="ECO:0000313" key="7">
    <source>
        <dbReference type="Proteomes" id="UP000637628"/>
    </source>
</evidence>
<dbReference type="Gene3D" id="1.10.357.10">
    <property type="entry name" value="Tetracycline Repressor, domain 2"/>
    <property type="match status" value="1"/>
</dbReference>
<gene>
    <name evidence="6" type="ORF">Adu01nite_15420</name>
</gene>
<proteinExistence type="predicted"/>
<protein>
    <submittedName>
        <fullName evidence="6">TetR family transcriptional regulator</fullName>
    </submittedName>
</protein>